<proteinExistence type="predicted"/>
<name>A0ABV0J9S7_9CYAN</name>
<sequence>MALKGVILDVDGTLVLSNDAHAQAWVEAFAAFGYEVPFENVRPLIGMGGDQIIPQMVSDLNNKEGVGKEISTRRKELILNKFGNELDSANGSRDLVLKMQEQGLHLIIATSATKEELKILLKVAQVDDLLHEATASGDAEHSKPAPDIVEAALAKSQMTPEEVVMIGDTPYDIEAAGKAGVGVIAVRSGGFPDEQLADAIAIYNDPADLLAHYDNSPLAQAA</sequence>
<gene>
    <name evidence="1" type="ORF">NC998_15630</name>
</gene>
<dbReference type="InterPro" id="IPR023198">
    <property type="entry name" value="PGP-like_dom2"/>
</dbReference>
<comment type="caution">
    <text evidence="1">The sequence shown here is derived from an EMBL/GenBank/DDBJ whole genome shotgun (WGS) entry which is preliminary data.</text>
</comment>
<dbReference type="RefSeq" id="WP_190436738.1">
    <property type="nucleotide sequence ID" value="NZ_JAMPKM010000009.1"/>
</dbReference>
<dbReference type="InterPro" id="IPR041492">
    <property type="entry name" value="HAD_2"/>
</dbReference>
<dbReference type="SFLD" id="SFLDG01135">
    <property type="entry name" value="C1.5.6:_HAD__Beta-PGM__Phospha"/>
    <property type="match status" value="1"/>
</dbReference>
<organism evidence="1 2">
    <name type="scientific">Trichocoleus desertorum GB2-A4</name>
    <dbReference type="NCBI Taxonomy" id="2933944"/>
    <lineage>
        <taxon>Bacteria</taxon>
        <taxon>Bacillati</taxon>
        <taxon>Cyanobacteriota</taxon>
        <taxon>Cyanophyceae</taxon>
        <taxon>Leptolyngbyales</taxon>
        <taxon>Trichocoleusaceae</taxon>
        <taxon>Trichocoleus</taxon>
    </lineage>
</organism>
<dbReference type="InterPro" id="IPR036412">
    <property type="entry name" value="HAD-like_sf"/>
</dbReference>
<dbReference type="NCBIfam" id="TIGR01509">
    <property type="entry name" value="HAD-SF-IA-v3"/>
    <property type="match status" value="1"/>
</dbReference>
<dbReference type="InterPro" id="IPR006439">
    <property type="entry name" value="HAD-SF_hydro_IA"/>
</dbReference>
<dbReference type="InterPro" id="IPR023214">
    <property type="entry name" value="HAD_sf"/>
</dbReference>
<dbReference type="InterPro" id="IPR050155">
    <property type="entry name" value="HAD-like_hydrolase_sf"/>
</dbReference>
<evidence type="ECO:0000313" key="2">
    <source>
        <dbReference type="Proteomes" id="UP001464891"/>
    </source>
</evidence>
<evidence type="ECO:0000313" key="1">
    <source>
        <dbReference type="EMBL" id="MEP0818529.1"/>
    </source>
</evidence>
<protein>
    <submittedName>
        <fullName evidence="1">HAD family hydrolase</fullName>
    </submittedName>
</protein>
<dbReference type="Gene3D" id="3.40.50.1000">
    <property type="entry name" value="HAD superfamily/HAD-like"/>
    <property type="match status" value="1"/>
</dbReference>
<dbReference type="SFLD" id="SFLDG01129">
    <property type="entry name" value="C1.5:_HAD__Beta-PGM__Phosphata"/>
    <property type="match status" value="1"/>
</dbReference>
<keyword evidence="2" id="KW-1185">Reference proteome</keyword>
<keyword evidence="1" id="KW-0378">Hydrolase</keyword>
<dbReference type="NCBIfam" id="TIGR01549">
    <property type="entry name" value="HAD-SF-IA-v1"/>
    <property type="match status" value="1"/>
</dbReference>
<dbReference type="Pfam" id="PF13419">
    <property type="entry name" value="HAD_2"/>
    <property type="match status" value="1"/>
</dbReference>
<dbReference type="GO" id="GO:0016787">
    <property type="term" value="F:hydrolase activity"/>
    <property type="evidence" value="ECO:0007669"/>
    <property type="project" value="UniProtKB-KW"/>
</dbReference>
<dbReference type="Gene3D" id="1.10.150.240">
    <property type="entry name" value="Putative phosphatase, domain 2"/>
    <property type="match status" value="1"/>
</dbReference>
<dbReference type="PANTHER" id="PTHR43434:SF16">
    <property type="entry name" value="BLL8046 PROTEIN"/>
    <property type="match status" value="1"/>
</dbReference>
<dbReference type="SFLD" id="SFLDS00003">
    <property type="entry name" value="Haloacid_Dehalogenase"/>
    <property type="match status" value="1"/>
</dbReference>
<dbReference type="EMBL" id="JAMPKM010000009">
    <property type="protein sequence ID" value="MEP0818529.1"/>
    <property type="molecule type" value="Genomic_DNA"/>
</dbReference>
<accession>A0ABV0J9S7</accession>
<dbReference type="PANTHER" id="PTHR43434">
    <property type="entry name" value="PHOSPHOGLYCOLATE PHOSPHATASE"/>
    <property type="match status" value="1"/>
</dbReference>
<reference evidence="1 2" key="1">
    <citation type="submission" date="2022-04" db="EMBL/GenBank/DDBJ databases">
        <title>Positive selection, recombination, and allopatry shape intraspecific diversity of widespread and dominant cyanobacteria.</title>
        <authorList>
            <person name="Wei J."/>
            <person name="Shu W."/>
            <person name="Hu C."/>
        </authorList>
    </citation>
    <scope>NUCLEOTIDE SEQUENCE [LARGE SCALE GENOMIC DNA]</scope>
    <source>
        <strain evidence="1 2">GB2-A4</strain>
    </source>
</reference>
<dbReference type="SUPFAM" id="SSF56784">
    <property type="entry name" value="HAD-like"/>
    <property type="match status" value="1"/>
</dbReference>
<dbReference type="Proteomes" id="UP001464891">
    <property type="component" value="Unassembled WGS sequence"/>
</dbReference>